<evidence type="ECO:0000313" key="2">
    <source>
        <dbReference type="EMBL" id="ACK54766.1"/>
    </source>
</evidence>
<dbReference type="Proteomes" id="UP000002186">
    <property type="component" value="Chromosome"/>
</dbReference>
<dbReference type="EMBL" id="SSFD01000087">
    <property type="protein sequence ID" value="TXH87415.1"/>
    <property type="molecule type" value="Genomic_DNA"/>
</dbReference>
<dbReference type="PANTHER" id="PTHR37694:SF1">
    <property type="entry name" value="SLR8022 PROTEIN"/>
    <property type="match status" value="1"/>
</dbReference>
<dbReference type="InterPro" id="IPR013096">
    <property type="entry name" value="Cupin_2"/>
</dbReference>
<sequence>MTDRTNAASGETRVEKLKSMLDFQHQAIVSRMLVKNAAGSVTLFAFDKGEGLSEHTAPFDALLIGVEGEAEVRVDADIHRLGEGETLLIPAGAPHAVAPRAQFKMLLVMLKGERKA</sequence>
<dbReference type="EMBL" id="CP001281">
    <property type="protein sequence ID" value="ACK54766.1"/>
    <property type="molecule type" value="Genomic_DNA"/>
</dbReference>
<reference evidence="4" key="1">
    <citation type="submission" date="2009-05" db="EMBL/GenBank/DDBJ databases">
        <title>Complete sequence of chromosome of Thauera sp. MZ1T.</title>
        <authorList>
            <consortium name="US DOE Joint Genome Institute"/>
            <person name="Lucas S."/>
            <person name="Copeland A."/>
            <person name="Lapidus A."/>
            <person name="Glavina del Rio T."/>
            <person name="Dalin E."/>
            <person name="Tice H."/>
            <person name="Bruce D."/>
            <person name="Goodwin L."/>
            <person name="Pitluck S."/>
            <person name="Sims D."/>
            <person name="Brettin T."/>
            <person name="Detter J.C."/>
            <person name="Han C."/>
            <person name="Larimer F."/>
            <person name="Land M."/>
            <person name="Hauser L."/>
            <person name="Kyrpides N."/>
            <person name="Mikhailova N."/>
            <person name="Sayler G.S."/>
        </authorList>
    </citation>
    <scope>NUCLEOTIDE SEQUENCE [LARGE SCALE GENOMIC DNA]</scope>
    <source>
        <strain evidence="4">MZ1T</strain>
    </source>
</reference>
<dbReference type="KEGG" id="tmz:Tmz1t_2016"/>
<feature type="domain" description="Cupin type-2" evidence="1">
    <location>
        <begin position="43"/>
        <end position="101"/>
    </location>
</feature>
<gene>
    <name evidence="2" type="ordered locus">Tmz1t_2016</name>
    <name evidence="3" type="ORF">E6Q80_06295</name>
</gene>
<dbReference type="OrthoDB" id="1121052at2"/>
<evidence type="ECO:0000313" key="3">
    <source>
        <dbReference type="EMBL" id="TXH87415.1"/>
    </source>
</evidence>
<reference evidence="3 5" key="3">
    <citation type="submission" date="2018-09" db="EMBL/GenBank/DDBJ databases">
        <title>Metagenome Assembled Genomes from an Advanced Water Purification Facility.</title>
        <authorList>
            <person name="Stamps B.W."/>
            <person name="Spear J.R."/>
        </authorList>
    </citation>
    <scope>NUCLEOTIDE SEQUENCE [LARGE SCALE GENOMIC DNA]</scope>
    <source>
        <strain evidence="3">Bin_27_1</strain>
    </source>
</reference>
<dbReference type="PANTHER" id="PTHR37694">
    <property type="entry name" value="SLR8022 PROTEIN"/>
    <property type="match status" value="1"/>
</dbReference>
<dbReference type="Proteomes" id="UP000321192">
    <property type="component" value="Unassembled WGS sequence"/>
</dbReference>
<dbReference type="InterPro" id="IPR011051">
    <property type="entry name" value="RmlC_Cupin_sf"/>
</dbReference>
<accession>A0A5C7SX72</accession>
<protein>
    <submittedName>
        <fullName evidence="2">Cupin 2 conserved barrel domain protein</fullName>
    </submittedName>
    <submittedName>
        <fullName evidence="3">Cupin domain-containing protein</fullName>
    </submittedName>
</protein>
<dbReference type="HOGENOM" id="CLU_141446_2_0_4"/>
<dbReference type="SUPFAM" id="SSF51182">
    <property type="entry name" value="RmlC-like cupins"/>
    <property type="match status" value="1"/>
</dbReference>
<organism evidence="2 4">
    <name type="scientific">Thauera aminoaromatica</name>
    <dbReference type="NCBI Taxonomy" id="164330"/>
    <lineage>
        <taxon>Bacteria</taxon>
        <taxon>Pseudomonadati</taxon>
        <taxon>Pseudomonadota</taxon>
        <taxon>Betaproteobacteria</taxon>
        <taxon>Rhodocyclales</taxon>
        <taxon>Zoogloeaceae</taxon>
        <taxon>Thauera</taxon>
    </lineage>
</organism>
<name>C4ZP08_THASP</name>
<dbReference type="RefSeq" id="WP_004301237.1">
    <property type="nucleotide sequence ID" value="NC_011662.2"/>
</dbReference>
<evidence type="ECO:0000313" key="5">
    <source>
        <dbReference type="Proteomes" id="UP000321192"/>
    </source>
</evidence>
<reference evidence="2 4" key="2">
    <citation type="journal article" date="2012" name="Stand. Genomic Sci.">
        <title>Complete genome sequence of Thauera aminoaromatica strain MZ1T.</title>
        <authorList>
            <person name="Jiang K."/>
            <person name="Sanseverino J."/>
            <person name="Chauhan A."/>
            <person name="Lucas S."/>
            <person name="Copeland A."/>
            <person name="Lapidus A."/>
            <person name="Del Rio T.G."/>
            <person name="Dalin E."/>
            <person name="Tice H."/>
            <person name="Bruce D."/>
            <person name="Goodwin L."/>
            <person name="Pitluck S."/>
            <person name="Sims D."/>
            <person name="Brettin T."/>
            <person name="Detter J.C."/>
            <person name="Han C."/>
            <person name="Chang Y.J."/>
            <person name="Larimer F."/>
            <person name="Land M."/>
            <person name="Hauser L."/>
            <person name="Kyrpides N.C."/>
            <person name="Mikhailova N."/>
            <person name="Moser S."/>
            <person name="Jegier P."/>
            <person name="Close D."/>
            <person name="Debruyn J.M."/>
            <person name="Wang Y."/>
            <person name="Layton A.C."/>
            <person name="Allen M.S."/>
            <person name="Sayler G.S."/>
        </authorList>
    </citation>
    <scope>NUCLEOTIDE SEQUENCE [LARGE SCALE GENOMIC DNA]</scope>
    <source>
        <strain evidence="2 4">MZ1T</strain>
    </source>
</reference>
<dbReference type="CDD" id="cd02230">
    <property type="entry name" value="cupin_HP0902-like"/>
    <property type="match status" value="1"/>
</dbReference>
<dbReference type="AlphaFoldDB" id="C4ZP08"/>
<dbReference type="InterPro" id="IPR014710">
    <property type="entry name" value="RmlC-like_jellyroll"/>
</dbReference>
<evidence type="ECO:0000313" key="4">
    <source>
        <dbReference type="Proteomes" id="UP000002186"/>
    </source>
</evidence>
<keyword evidence="4" id="KW-1185">Reference proteome</keyword>
<evidence type="ECO:0000259" key="1">
    <source>
        <dbReference type="Pfam" id="PF07883"/>
    </source>
</evidence>
<accession>C4ZP08</accession>
<proteinExistence type="predicted"/>
<dbReference type="eggNOG" id="COG1917">
    <property type="taxonomic scope" value="Bacteria"/>
</dbReference>
<dbReference type="Pfam" id="PF07883">
    <property type="entry name" value="Cupin_2"/>
    <property type="match status" value="1"/>
</dbReference>
<dbReference type="Gene3D" id="2.60.120.10">
    <property type="entry name" value="Jelly Rolls"/>
    <property type="match status" value="1"/>
</dbReference>
<dbReference type="STRING" id="85643.Tmz1t_2016"/>